<dbReference type="PROSITE" id="PS50835">
    <property type="entry name" value="IG_LIKE"/>
    <property type="match status" value="7"/>
</dbReference>
<dbReference type="GO" id="GO:0005524">
    <property type="term" value="F:ATP binding"/>
    <property type="evidence" value="ECO:0007669"/>
    <property type="project" value="InterPro"/>
</dbReference>
<reference evidence="13" key="2">
    <citation type="submission" date="2025-08" db="UniProtKB">
        <authorList>
            <consortium name="Ensembl"/>
        </authorList>
    </citation>
    <scope>IDENTIFICATION</scope>
</reference>
<keyword evidence="4 10" id="KW-0472">Membrane</keyword>
<feature type="domain" description="Ig-like" evidence="12">
    <location>
        <begin position="14"/>
        <end position="96"/>
    </location>
</feature>
<dbReference type="InterPro" id="IPR013098">
    <property type="entry name" value="Ig_I-set"/>
</dbReference>
<dbReference type="Gene3D" id="1.10.510.10">
    <property type="entry name" value="Transferase(Phosphotransferase) domain 1"/>
    <property type="match status" value="1"/>
</dbReference>
<dbReference type="SMART" id="SM00409">
    <property type="entry name" value="IG"/>
    <property type="match status" value="7"/>
</dbReference>
<protein>
    <recommendedName>
        <fullName evidence="15">Receptor protein-tyrosine kinase</fullName>
    </recommendedName>
</protein>
<dbReference type="Gene3D" id="2.60.40.10">
    <property type="entry name" value="Immunoglobulins"/>
    <property type="match status" value="7"/>
</dbReference>
<evidence type="ECO:0000259" key="12">
    <source>
        <dbReference type="PROSITE" id="PS50835"/>
    </source>
</evidence>
<feature type="compositionally biased region" description="Basic and acidic residues" evidence="9">
    <location>
        <begin position="1049"/>
        <end position="1070"/>
    </location>
</feature>
<dbReference type="InParanoid" id="H2ZF86"/>
<dbReference type="eggNOG" id="KOG4475">
    <property type="taxonomic scope" value="Eukaryota"/>
</dbReference>
<reference evidence="13" key="3">
    <citation type="submission" date="2025-09" db="UniProtKB">
        <authorList>
            <consortium name="Ensembl"/>
        </authorList>
    </citation>
    <scope>IDENTIFICATION</scope>
</reference>
<dbReference type="GO" id="GO:0098632">
    <property type="term" value="F:cell-cell adhesion mediator activity"/>
    <property type="evidence" value="ECO:0007669"/>
    <property type="project" value="TreeGrafter"/>
</dbReference>
<dbReference type="OMA" id="HKILTSC"/>
<dbReference type="Pfam" id="PF13927">
    <property type="entry name" value="Ig_3"/>
    <property type="match status" value="2"/>
</dbReference>
<dbReference type="SMART" id="SM00408">
    <property type="entry name" value="IGc2"/>
    <property type="match status" value="7"/>
</dbReference>
<sequence>LFFAAFIFCGCIGIEFKPLPRSRDATNNRNAVLRCGVFGPGATDYKISWIVDAKNVTSNSRRFQRGNNLHFEPIDKDFDSGEFQCVATLKNNSRVEMISVPSAKFNIKWVEAESVDLRSPRLKTDVLPGVRVVLRCSINGNPKPSNISWLVNGAVLNTAPTGVEIRNRRLIIASAVLKANDGVYTCCALSHPLGKRCTPQERGFSLQVIDRRIPVLTRGPQSQIVKKNSDVSFSCEWEADPLPVVTWYYDDVNSRPLTNKSSSEQCRKRCIFPNGTMLLRNVRENQVGTYYCKAGDADDLVASATLSLAAIKQFRQRTIDMYFTEGENFEFTCQPPDALPPATIEWYHRDRRVGSPGHIFRTMNILVIDDPRKSDEGTYTCVAVNKAGSVNMTLVLTLAVEPSIDLLTNKHVNEGLNLSWICPGHGVPEPDITWYKDGKPVVDKNRFICCFCQAVRGSELRIDNLEISDGGSYSCSASNRAGSTHSIDISYSFIERFKFVQTLSDACIQAGVKKQFKCAVTGSASTQIQWTKVNGTKPPGYSTLILESPNLGDSGTYVCSATDTSSGNSLTQSMKVRVVQPPHVIHPPMNRTLYEGERVIFDCGVEPSLANLSHMEWRFHGLVLTSSDPPTRGNPFRVFPNGTLAIRRARFDDEGFYACEYRTCDFRVLHIAELTVVKEAPGTIDEPTDEGDKANATQMIQTIALSVSGGVAYILVTVALIIYCRGRHRSKGKNGGIVEEEMKMLNGSACNGDGRMRSNHDDELMTSVNLDLSQLSHDVASLQYPAENVEPLRVIGKGRFGEIFLSKAPGIFPELEEDILVMVKSFDTCDTSKELKLRAEFNREINTLHRAHHDHVVKLLAISSREIPERADLLITEYLEWGILKLCLQASKDGKIPKFTKNHKMNMCCQLSSGLDHLHKLDLLHGDVATRNCVVSSHLLIKISMLGLSKEGFENEYVQWNDKPLPLRWLPPEALLGGSLTPKSDVFMFGVTCWEIFTLGEFPHSDMSNDALVKAMQSNQVPSLPALESTKRITSLINKCCHSSPSNRPEMKQISRKLESITSGEVKRNG</sequence>
<name>H2ZF86_CIOSA</name>
<dbReference type="PANTHER" id="PTHR10075:SF100">
    <property type="entry name" value="FASCICLIN-2"/>
    <property type="match status" value="1"/>
</dbReference>
<evidence type="ECO:0000256" key="9">
    <source>
        <dbReference type="SAM" id="MobiDB-lite"/>
    </source>
</evidence>
<dbReference type="PRINTS" id="PR00109">
    <property type="entry name" value="TYRKINASE"/>
</dbReference>
<dbReference type="GO" id="GO:0004672">
    <property type="term" value="F:protein kinase activity"/>
    <property type="evidence" value="ECO:0007669"/>
    <property type="project" value="InterPro"/>
</dbReference>
<keyword evidence="8" id="KW-0393">Immunoglobulin domain</keyword>
<dbReference type="InterPro" id="IPR003598">
    <property type="entry name" value="Ig_sub2"/>
</dbReference>
<feature type="domain" description="Protein kinase" evidence="11">
    <location>
        <begin position="789"/>
        <end position="1061"/>
    </location>
</feature>
<dbReference type="InterPro" id="IPR000719">
    <property type="entry name" value="Prot_kinase_dom"/>
</dbReference>
<keyword evidence="5" id="KW-1015">Disulfide bond</keyword>
<feature type="domain" description="Ig-like" evidence="12">
    <location>
        <begin position="495"/>
        <end position="575"/>
    </location>
</feature>
<dbReference type="Ensembl" id="ENSCSAVT00000016433.1">
    <property type="protein sequence ID" value="ENSCSAVP00000016252.1"/>
    <property type="gene ID" value="ENSCSAVG00000009563.1"/>
</dbReference>
<reference evidence="14" key="1">
    <citation type="submission" date="2003-08" db="EMBL/GenBank/DDBJ databases">
        <authorList>
            <person name="Birren B."/>
            <person name="Nusbaum C."/>
            <person name="Abebe A."/>
            <person name="Abouelleil A."/>
            <person name="Adekoya E."/>
            <person name="Ait-zahra M."/>
            <person name="Allen N."/>
            <person name="Allen T."/>
            <person name="An P."/>
            <person name="Anderson M."/>
            <person name="Anderson S."/>
            <person name="Arachchi H."/>
            <person name="Armbruster J."/>
            <person name="Bachantsang P."/>
            <person name="Baldwin J."/>
            <person name="Barry A."/>
            <person name="Bayul T."/>
            <person name="Blitshsteyn B."/>
            <person name="Bloom T."/>
            <person name="Blye J."/>
            <person name="Boguslavskiy L."/>
            <person name="Borowsky M."/>
            <person name="Boukhgalter B."/>
            <person name="Brunache A."/>
            <person name="Butler J."/>
            <person name="Calixte N."/>
            <person name="Calvo S."/>
            <person name="Camarata J."/>
            <person name="Campo K."/>
            <person name="Chang J."/>
            <person name="Cheshatsang Y."/>
            <person name="Citroen M."/>
            <person name="Collymore A."/>
            <person name="Considine T."/>
            <person name="Cook A."/>
            <person name="Cooke P."/>
            <person name="Corum B."/>
            <person name="Cuomo C."/>
            <person name="David R."/>
            <person name="Dawoe T."/>
            <person name="Degray S."/>
            <person name="Dodge S."/>
            <person name="Dooley K."/>
            <person name="Dorje P."/>
            <person name="Dorjee K."/>
            <person name="Dorris L."/>
            <person name="Duffey N."/>
            <person name="Dupes A."/>
            <person name="Elkins T."/>
            <person name="Engels R."/>
            <person name="Erickson J."/>
            <person name="Farina A."/>
            <person name="Faro S."/>
            <person name="Ferreira P."/>
            <person name="Fischer H."/>
            <person name="Fitzgerald M."/>
            <person name="Foley K."/>
            <person name="Gage D."/>
            <person name="Galagan J."/>
            <person name="Gearin G."/>
            <person name="Gnerre S."/>
            <person name="Gnirke A."/>
            <person name="Goyette A."/>
            <person name="Graham J."/>
            <person name="Grandbois E."/>
            <person name="Gyaltsen K."/>
            <person name="Hafez N."/>
            <person name="Hagopian D."/>
            <person name="Hagos B."/>
            <person name="Hall J."/>
            <person name="Hatcher B."/>
            <person name="Heller A."/>
            <person name="Higgins H."/>
            <person name="Honan T."/>
            <person name="Horn A."/>
            <person name="Houde N."/>
            <person name="Hughes L."/>
            <person name="Hulme W."/>
            <person name="Husby E."/>
            <person name="Iliev I."/>
            <person name="Jaffe D."/>
            <person name="Jones C."/>
            <person name="Kamal M."/>
            <person name="Kamat A."/>
            <person name="Kamvysselis M."/>
            <person name="Karlsson E."/>
            <person name="Kells C."/>
            <person name="Kieu A."/>
            <person name="Kisner P."/>
            <person name="Kodira C."/>
            <person name="Kulbokas E."/>
            <person name="Labutti K."/>
            <person name="Lama D."/>
            <person name="Landers T."/>
            <person name="Leger J."/>
            <person name="Levine S."/>
            <person name="Lewis D."/>
            <person name="Lewis T."/>
            <person name="Lindblad-toh K."/>
            <person name="Liu X."/>
            <person name="Lokyitsang T."/>
            <person name="Lokyitsang Y."/>
            <person name="Lucien O."/>
            <person name="Lui A."/>
            <person name="Ma L.J."/>
            <person name="Mabbitt R."/>
            <person name="Macdonald J."/>
            <person name="Maclean C."/>
            <person name="Major J."/>
            <person name="Manning J."/>
            <person name="Marabella R."/>
            <person name="Maru K."/>
            <person name="Matthews C."/>
            <person name="Mauceli E."/>
            <person name="Mccarthy M."/>
            <person name="Mcdonough S."/>
            <person name="Mcghee T."/>
            <person name="Meldrim J."/>
            <person name="Meneus L."/>
            <person name="Mesirov J."/>
            <person name="Mihalev A."/>
            <person name="Mihova T."/>
            <person name="Mikkelsen T."/>
            <person name="Mlenga V."/>
            <person name="Moru K."/>
            <person name="Mozes J."/>
            <person name="Mulrain L."/>
            <person name="Munson G."/>
            <person name="Naylor J."/>
            <person name="Newes C."/>
            <person name="Nguyen C."/>
            <person name="Nguyen N."/>
            <person name="Nguyen T."/>
            <person name="Nicol R."/>
            <person name="Nielsen C."/>
            <person name="Nizzari M."/>
            <person name="Norbu C."/>
            <person name="Norbu N."/>
            <person name="O'donnell P."/>
            <person name="Okoawo O."/>
            <person name="O'leary S."/>
            <person name="Omotosho B."/>
            <person name="O'neill K."/>
            <person name="Osman S."/>
            <person name="Parker S."/>
            <person name="Perrin D."/>
            <person name="Phunkhang P."/>
            <person name="Piqani B."/>
            <person name="Purcell S."/>
            <person name="Rachupka T."/>
            <person name="Ramasamy U."/>
            <person name="Rameau R."/>
            <person name="Ray V."/>
            <person name="Raymond C."/>
            <person name="Retta R."/>
            <person name="Richardson S."/>
            <person name="Rise C."/>
            <person name="Rodriguez J."/>
            <person name="Rogers J."/>
            <person name="Rogov P."/>
            <person name="Rutman M."/>
            <person name="Schupbach R."/>
            <person name="Seaman C."/>
            <person name="Settipalli S."/>
            <person name="Sharpe T."/>
            <person name="Sheridan J."/>
            <person name="Sherpa N."/>
            <person name="Shi J."/>
            <person name="Smirnov S."/>
            <person name="Smith C."/>
            <person name="Sougnez C."/>
            <person name="Spencer B."/>
            <person name="Stalker J."/>
            <person name="Stange-thomann N."/>
            <person name="Stavropoulos S."/>
            <person name="Stetson K."/>
            <person name="Stone C."/>
            <person name="Stone S."/>
            <person name="Stubbs M."/>
            <person name="Talamas J."/>
            <person name="Tchuinga P."/>
            <person name="Tenzing P."/>
            <person name="Tesfaye S."/>
            <person name="Theodore J."/>
            <person name="Thoulutsang Y."/>
            <person name="Topham K."/>
            <person name="Towey S."/>
            <person name="Tsamla T."/>
            <person name="Tsomo N."/>
            <person name="Vallee D."/>
            <person name="Vassiliev H."/>
            <person name="Venkataraman V."/>
            <person name="Vinson J."/>
            <person name="Vo A."/>
            <person name="Wade C."/>
            <person name="Wang S."/>
            <person name="Wangchuk T."/>
            <person name="Wangdi T."/>
            <person name="Whittaker C."/>
            <person name="Wilkinson J."/>
            <person name="Wu Y."/>
            <person name="Wyman D."/>
            <person name="Yadav S."/>
            <person name="Yang S."/>
            <person name="Yang X."/>
            <person name="Yeager S."/>
            <person name="Yee E."/>
            <person name="Young G."/>
            <person name="Zainoun J."/>
            <person name="Zembeck L."/>
            <person name="Zimmer A."/>
            <person name="Zody M."/>
            <person name="Lander E."/>
        </authorList>
    </citation>
    <scope>NUCLEOTIDE SEQUENCE [LARGE SCALE GENOMIC DNA]</scope>
</reference>
<evidence type="ECO:0000256" key="7">
    <source>
        <dbReference type="ARBA" id="ARBA00023180"/>
    </source>
</evidence>
<dbReference type="AlphaFoldDB" id="H2ZF86"/>
<dbReference type="InterPro" id="IPR013783">
    <property type="entry name" value="Ig-like_fold"/>
</dbReference>
<feature type="transmembrane region" description="Helical" evidence="10">
    <location>
        <begin position="703"/>
        <end position="724"/>
    </location>
</feature>
<feature type="domain" description="Ig-like" evidence="12">
    <location>
        <begin position="214"/>
        <end position="307"/>
    </location>
</feature>
<evidence type="ECO:0000256" key="4">
    <source>
        <dbReference type="ARBA" id="ARBA00023136"/>
    </source>
</evidence>
<keyword evidence="6" id="KW-0675">Receptor</keyword>
<dbReference type="GO" id="GO:0007411">
    <property type="term" value="P:axon guidance"/>
    <property type="evidence" value="ECO:0007669"/>
    <property type="project" value="TreeGrafter"/>
</dbReference>
<dbReference type="Proteomes" id="UP000007875">
    <property type="component" value="Unassembled WGS sequence"/>
</dbReference>
<evidence type="ECO:0000256" key="6">
    <source>
        <dbReference type="ARBA" id="ARBA00023170"/>
    </source>
</evidence>
<feature type="domain" description="Ig-like" evidence="12">
    <location>
        <begin position="402"/>
        <end position="490"/>
    </location>
</feature>
<keyword evidence="2 10" id="KW-0812">Transmembrane</keyword>
<dbReference type="PANTHER" id="PTHR10075">
    <property type="entry name" value="BASIGIN RELATED"/>
    <property type="match status" value="1"/>
</dbReference>
<dbReference type="InterPro" id="IPR008266">
    <property type="entry name" value="Tyr_kinase_AS"/>
</dbReference>
<dbReference type="Pfam" id="PF07679">
    <property type="entry name" value="I-set"/>
    <property type="match status" value="3"/>
</dbReference>
<dbReference type="InterPro" id="IPR007110">
    <property type="entry name" value="Ig-like_dom"/>
</dbReference>
<feature type="domain" description="Ig-like" evidence="12">
    <location>
        <begin position="582"/>
        <end position="659"/>
    </location>
</feature>
<proteinExistence type="predicted"/>
<dbReference type="GO" id="GO:0070593">
    <property type="term" value="P:dendrite self-avoidance"/>
    <property type="evidence" value="ECO:0007669"/>
    <property type="project" value="TreeGrafter"/>
</dbReference>
<dbReference type="PROSITE" id="PS00109">
    <property type="entry name" value="PROTEIN_KINASE_TYR"/>
    <property type="match status" value="1"/>
</dbReference>
<dbReference type="SUPFAM" id="SSF56112">
    <property type="entry name" value="Protein kinase-like (PK-like)"/>
    <property type="match status" value="1"/>
</dbReference>
<evidence type="ECO:0000256" key="3">
    <source>
        <dbReference type="ARBA" id="ARBA00022989"/>
    </source>
</evidence>
<keyword evidence="7" id="KW-0325">Glycoprotein</keyword>
<dbReference type="SUPFAM" id="SSF48726">
    <property type="entry name" value="Immunoglobulin"/>
    <property type="match status" value="7"/>
</dbReference>
<dbReference type="Pfam" id="PF07714">
    <property type="entry name" value="PK_Tyr_Ser-Thr"/>
    <property type="match status" value="1"/>
</dbReference>
<dbReference type="InterPro" id="IPR011009">
    <property type="entry name" value="Kinase-like_dom_sf"/>
</dbReference>
<feature type="domain" description="Ig-like" evidence="12">
    <location>
        <begin position="325"/>
        <end position="397"/>
    </location>
</feature>
<evidence type="ECO:0008006" key="15">
    <source>
        <dbReference type="Google" id="ProtNLM"/>
    </source>
</evidence>
<dbReference type="eggNOG" id="KOG1026">
    <property type="taxonomic scope" value="Eukaryota"/>
</dbReference>
<dbReference type="InterPro" id="IPR001245">
    <property type="entry name" value="Ser-Thr/Tyr_kinase_cat_dom"/>
</dbReference>
<dbReference type="GO" id="GO:0030424">
    <property type="term" value="C:axon"/>
    <property type="evidence" value="ECO:0007669"/>
    <property type="project" value="TreeGrafter"/>
</dbReference>
<dbReference type="STRING" id="51511.ENSCSAVP00000016252"/>
<feature type="region of interest" description="Disordered" evidence="9">
    <location>
        <begin position="1043"/>
        <end position="1070"/>
    </location>
</feature>
<dbReference type="InterPro" id="IPR003599">
    <property type="entry name" value="Ig_sub"/>
</dbReference>
<dbReference type="CDD" id="cd00096">
    <property type="entry name" value="Ig"/>
    <property type="match status" value="1"/>
</dbReference>
<dbReference type="GeneTree" id="ENSGT00940000157908"/>
<evidence type="ECO:0000256" key="8">
    <source>
        <dbReference type="ARBA" id="ARBA00023319"/>
    </source>
</evidence>
<dbReference type="InterPro" id="IPR036179">
    <property type="entry name" value="Ig-like_dom_sf"/>
</dbReference>
<evidence type="ECO:0000256" key="5">
    <source>
        <dbReference type="ARBA" id="ARBA00023157"/>
    </source>
</evidence>
<evidence type="ECO:0000313" key="13">
    <source>
        <dbReference type="Ensembl" id="ENSCSAVP00000016252.1"/>
    </source>
</evidence>
<organism evidence="13 14">
    <name type="scientific">Ciona savignyi</name>
    <name type="common">Pacific transparent sea squirt</name>
    <dbReference type="NCBI Taxonomy" id="51511"/>
    <lineage>
        <taxon>Eukaryota</taxon>
        <taxon>Metazoa</taxon>
        <taxon>Chordata</taxon>
        <taxon>Tunicata</taxon>
        <taxon>Ascidiacea</taxon>
        <taxon>Phlebobranchia</taxon>
        <taxon>Cionidae</taxon>
        <taxon>Ciona</taxon>
    </lineage>
</organism>
<accession>H2ZF86</accession>
<comment type="subcellular location">
    <subcellularLocation>
        <location evidence="1">Membrane</location>
        <topology evidence="1">Single-pass membrane protein</topology>
    </subcellularLocation>
</comment>
<dbReference type="FunFam" id="1.10.510.10:FF:001425">
    <property type="entry name" value="Predicted protein"/>
    <property type="match status" value="1"/>
</dbReference>
<evidence type="ECO:0000259" key="11">
    <source>
        <dbReference type="PROSITE" id="PS50011"/>
    </source>
</evidence>
<feature type="domain" description="Ig-like" evidence="12">
    <location>
        <begin position="101"/>
        <end position="205"/>
    </location>
</feature>
<evidence type="ECO:0000256" key="2">
    <source>
        <dbReference type="ARBA" id="ARBA00022692"/>
    </source>
</evidence>
<evidence type="ECO:0000313" key="14">
    <source>
        <dbReference type="Proteomes" id="UP000007875"/>
    </source>
</evidence>
<dbReference type="PROSITE" id="PS50011">
    <property type="entry name" value="PROTEIN_KINASE_DOM"/>
    <property type="match status" value="1"/>
</dbReference>
<evidence type="ECO:0000256" key="10">
    <source>
        <dbReference type="SAM" id="Phobius"/>
    </source>
</evidence>
<keyword evidence="14" id="KW-1185">Reference proteome</keyword>
<dbReference type="GO" id="GO:0005886">
    <property type="term" value="C:plasma membrane"/>
    <property type="evidence" value="ECO:0007669"/>
    <property type="project" value="TreeGrafter"/>
</dbReference>
<keyword evidence="3 10" id="KW-1133">Transmembrane helix</keyword>
<evidence type="ECO:0000256" key="1">
    <source>
        <dbReference type="ARBA" id="ARBA00004167"/>
    </source>
</evidence>
<dbReference type="GO" id="GO:0007156">
    <property type="term" value="P:homophilic cell adhesion via plasma membrane adhesion molecules"/>
    <property type="evidence" value="ECO:0007669"/>
    <property type="project" value="TreeGrafter"/>
</dbReference>